<name>A0A856MH40_9CYAN</name>
<evidence type="ECO:0000313" key="1">
    <source>
        <dbReference type="EMBL" id="QDL09564.1"/>
    </source>
</evidence>
<dbReference type="EMBL" id="CP030118">
    <property type="protein sequence ID" value="QDL09564.1"/>
    <property type="molecule type" value="Genomic_DNA"/>
</dbReference>
<gene>
    <name evidence="1" type="ORF">DP114_18185</name>
</gene>
<organism evidence="1 2">
    <name type="scientific">Brasilonema sennae CENA114</name>
    <dbReference type="NCBI Taxonomy" id="415709"/>
    <lineage>
        <taxon>Bacteria</taxon>
        <taxon>Bacillati</taxon>
        <taxon>Cyanobacteriota</taxon>
        <taxon>Cyanophyceae</taxon>
        <taxon>Nostocales</taxon>
        <taxon>Scytonemataceae</taxon>
        <taxon>Brasilonema</taxon>
        <taxon>Bromeliae group (in: Brasilonema)</taxon>
    </lineage>
</organism>
<dbReference type="KEGG" id="bsen:DP114_18185"/>
<protein>
    <submittedName>
        <fullName evidence="1">Uncharacterized protein</fullName>
    </submittedName>
</protein>
<evidence type="ECO:0000313" key="2">
    <source>
        <dbReference type="Proteomes" id="UP000503129"/>
    </source>
</evidence>
<accession>A0A856MH40</accession>
<dbReference type="AlphaFoldDB" id="A0A856MH40"/>
<reference evidence="1 2" key="1">
    <citation type="submission" date="2018-06" db="EMBL/GenBank/DDBJ databases">
        <title>Comparative genomics of Brasilonema spp. strains.</title>
        <authorList>
            <person name="Alvarenga D.O."/>
            <person name="Fiore M.F."/>
            <person name="Varani A.M."/>
        </authorList>
    </citation>
    <scope>NUCLEOTIDE SEQUENCE [LARGE SCALE GENOMIC DNA]</scope>
    <source>
        <strain evidence="1 2">CENA114</strain>
    </source>
</reference>
<keyword evidence="2" id="KW-1185">Reference proteome</keyword>
<sequence>MPKHPSQKVWQKTHKDKIDQYQRKYLDNKVRICVVLDKELVGQIDRVKPSDQTYASWIKRISRDWLSQHTVNSLLPNN</sequence>
<dbReference type="Proteomes" id="UP000503129">
    <property type="component" value="Chromosome"/>
</dbReference>
<proteinExistence type="predicted"/>